<protein>
    <submittedName>
        <fullName evidence="1">Uncharacterized protein</fullName>
    </submittedName>
</protein>
<dbReference type="OrthoDB" id="1445527at2"/>
<organism evidence="1 2">
    <name type="scientific">Pedobacter caeni</name>
    <dbReference type="NCBI Taxonomy" id="288992"/>
    <lineage>
        <taxon>Bacteria</taxon>
        <taxon>Pseudomonadati</taxon>
        <taxon>Bacteroidota</taxon>
        <taxon>Sphingobacteriia</taxon>
        <taxon>Sphingobacteriales</taxon>
        <taxon>Sphingobacteriaceae</taxon>
        <taxon>Pedobacter</taxon>
    </lineage>
</organism>
<reference evidence="2" key="1">
    <citation type="submission" date="2016-11" db="EMBL/GenBank/DDBJ databases">
        <authorList>
            <person name="Varghese N."/>
            <person name="Submissions S."/>
        </authorList>
    </citation>
    <scope>NUCLEOTIDE SEQUENCE [LARGE SCALE GENOMIC DNA]</scope>
    <source>
        <strain evidence="2">DSM 16990</strain>
    </source>
</reference>
<accession>A0A1M4TV20</accession>
<keyword evidence="2" id="KW-1185">Reference proteome</keyword>
<dbReference type="EMBL" id="FQUQ01000001">
    <property type="protein sequence ID" value="SHE48329.1"/>
    <property type="molecule type" value="Genomic_DNA"/>
</dbReference>
<proteinExistence type="predicted"/>
<dbReference type="RefSeq" id="WP_073226560.1">
    <property type="nucleotide sequence ID" value="NZ_FQUQ01000001.1"/>
</dbReference>
<evidence type="ECO:0000313" key="2">
    <source>
        <dbReference type="Proteomes" id="UP000184287"/>
    </source>
</evidence>
<gene>
    <name evidence="1" type="ORF">SAMN04488522_101331</name>
</gene>
<dbReference type="Proteomes" id="UP000184287">
    <property type="component" value="Unassembled WGS sequence"/>
</dbReference>
<name>A0A1M4TV20_9SPHI</name>
<evidence type="ECO:0000313" key="1">
    <source>
        <dbReference type="EMBL" id="SHE48329.1"/>
    </source>
</evidence>
<dbReference type="AlphaFoldDB" id="A0A1M4TV20"/>
<sequence length="222" mass="27147">MKKGFYKYANELWIMDTLNKYQQELNKLLYLKNRKPEKFRFSTILLFREYQTRLFTWKKALNLDNLSMFNRDKQFHNLFIDLAPDWLEELITEQKVVEDLKSEGFDYVKFTHRHYDGFFVSMFLNWELFKDKPEIQLYSILPHPYEPVCKIFSRGGTIANIHSAFEIDRDETYRKHNNNFKLPSLNDDFLTYIDHHVTDFPNQELVNQLWEKFRRMNPNALY</sequence>